<evidence type="ECO:0008006" key="4">
    <source>
        <dbReference type="Google" id="ProtNLM"/>
    </source>
</evidence>
<feature type="compositionally biased region" description="Low complexity" evidence="1">
    <location>
        <begin position="742"/>
        <end position="760"/>
    </location>
</feature>
<dbReference type="InterPro" id="IPR026705">
    <property type="entry name" value="Hid-1/Ecm30"/>
</dbReference>
<dbReference type="OrthoDB" id="432953at2759"/>
<feature type="compositionally biased region" description="Pro residues" evidence="1">
    <location>
        <begin position="946"/>
        <end position="956"/>
    </location>
</feature>
<feature type="region of interest" description="Disordered" evidence="1">
    <location>
        <begin position="128"/>
        <end position="158"/>
    </location>
</feature>
<name>A0A8H7VNJ4_9FUNG</name>
<reference evidence="2 3" key="1">
    <citation type="submission" date="2020-12" db="EMBL/GenBank/DDBJ databases">
        <title>Metabolic potential, ecology and presence of endohyphal bacteria is reflected in genomic diversity of Mucoromycotina.</title>
        <authorList>
            <person name="Muszewska A."/>
            <person name="Okrasinska A."/>
            <person name="Steczkiewicz K."/>
            <person name="Drgas O."/>
            <person name="Orlowska M."/>
            <person name="Perlinska-Lenart U."/>
            <person name="Aleksandrzak-Piekarczyk T."/>
            <person name="Szatraj K."/>
            <person name="Zielenkiewicz U."/>
            <person name="Pilsyk S."/>
            <person name="Malc E."/>
            <person name="Mieczkowski P."/>
            <person name="Kruszewska J.S."/>
            <person name="Biernat P."/>
            <person name="Pawlowska J."/>
        </authorList>
    </citation>
    <scope>NUCLEOTIDE SEQUENCE [LARGE SCALE GENOMIC DNA]</scope>
    <source>
        <strain evidence="2 3">CBS 142.35</strain>
    </source>
</reference>
<comment type="caution">
    <text evidence="2">The sequence shown here is derived from an EMBL/GenBank/DDBJ whole genome shotgun (WGS) entry which is preliminary data.</text>
</comment>
<dbReference type="GO" id="GO:0016020">
    <property type="term" value="C:membrane"/>
    <property type="evidence" value="ECO:0007669"/>
    <property type="project" value="TreeGrafter"/>
</dbReference>
<proteinExistence type="predicted"/>
<keyword evidence="3" id="KW-1185">Reference proteome</keyword>
<dbReference type="AlphaFoldDB" id="A0A8H7VNJ4"/>
<dbReference type="EMBL" id="JAEPRB010000115">
    <property type="protein sequence ID" value="KAG2221214.1"/>
    <property type="molecule type" value="Genomic_DNA"/>
</dbReference>
<feature type="compositionally biased region" description="Polar residues" evidence="1">
    <location>
        <begin position="361"/>
        <end position="376"/>
    </location>
</feature>
<feature type="compositionally biased region" description="Low complexity" evidence="1">
    <location>
        <begin position="916"/>
        <end position="926"/>
    </location>
</feature>
<evidence type="ECO:0000256" key="1">
    <source>
        <dbReference type="SAM" id="MobiDB-lite"/>
    </source>
</evidence>
<feature type="region of interest" description="Disordered" evidence="1">
    <location>
        <begin position="361"/>
        <end position="382"/>
    </location>
</feature>
<feature type="compositionally biased region" description="Low complexity" evidence="1">
    <location>
        <begin position="777"/>
        <end position="789"/>
    </location>
</feature>
<evidence type="ECO:0000313" key="2">
    <source>
        <dbReference type="EMBL" id="KAG2221214.1"/>
    </source>
</evidence>
<sequence length="956" mass="106882">MGATDSKLAFRKGVFRLFEEHNIPYTADDYWSLFWTLPESVDDVYSLIGASDIRRARDSSRENLETLIDKLLNQMNAIVSAPNFPATTTSIPQLLNCFRVLSRLIPYIFESPECSEWEDKMFWVPRSVERVPEPPTTNDTTQGEGDEQPKSQPQYDTLPPRGQVIMDLTLKCLFLAGFTLPPTMATPEGGKVNHVIWESGVGSSTPIGSSRENDMHRIEVLRLLIVLLSRSMYVSPSQVLSKEDRWLHYVVAKTERKVVLALLCSLLNTACKYNPLGWGVPYNHVVFTDTREQLVAMCLRVLLVILDYHSPRVAHTMRQIDQRVTTPPAEIVSGADLLIQDPEKRALAEKQAAEVQQLHGYQTQEAGDGASQSVSTAPELELDETSDNSFRHYLSKLHRAQDFQFLIDGIYRILSNPMQANNTYLPGSTKRVRCHVEMMMLCWKLLEINQRFRSYLMETERALDLMVVLVYYSMENKLDPAQVGLVRMCAFILQTLSSDRTFGVKLNRPFDGHSSLPAAVRIPAFHGTYADFLIISIFTLIATSRGSLSTLYPALILTITNISPYLKNLSVTSSSKLMALFGSMSAPGFLLADEANHRLVGYLLEAFDNIIQYQFSDNPNMLYALVRTNSKFEKLRDFNLEKAIAEIERIRQLKEEKLHRNNQQQAPRISSATEDNKSVTSNDNTTPTTATAVEDNNKTDDQKQVDEQPKEDDSQKEDKQEQQSPQEQDGLSEKARGKLPESTTDNVSGSSGSSTNNNNNLTAPVSLSAAKPERQGSTSSLASTTSTSTVQLPGAKNGFTATDDWVSQWHSQLPLHPILVLLEHLVPQVQTLCSTQALTSDAQVLEFLRGMTLVGILPAPQPIFIRKFRWGEALVIWFRSMLWGQAYVASMADYCPWSGTQVKLFQIKQQIVGGNSNNNTNTVGGSDQQQQQSITSPRPLSSSSPQQPPRSSPAAV</sequence>
<feature type="region of interest" description="Disordered" evidence="1">
    <location>
        <begin position="916"/>
        <end position="956"/>
    </location>
</feature>
<dbReference type="Proteomes" id="UP000646827">
    <property type="component" value="Unassembled WGS sequence"/>
</dbReference>
<evidence type="ECO:0000313" key="3">
    <source>
        <dbReference type="Proteomes" id="UP000646827"/>
    </source>
</evidence>
<feature type="region of interest" description="Disordered" evidence="1">
    <location>
        <begin position="658"/>
        <end position="795"/>
    </location>
</feature>
<accession>A0A8H7VNJ4</accession>
<dbReference type="GO" id="GO:0000138">
    <property type="term" value="C:Golgi trans cisterna"/>
    <property type="evidence" value="ECO:0007669"/>
    <property type="project" value="TreeGrafter"/>
</dbReference>
<feature type="compositionally biased region" description="Low complexity" evidence="1">
    <location>
        <begin position="936"/>
        <end position="945"/>
    </location>
</feature>
<dbReference type="PANTHER" id="PTHR21575">
    <property type="entry name" value="PROTEIN HID1"/>
    <property type="match status" value="1"/>
</dbReference>
<feature type="compositionally biased region" description="Low complexity" evidence="1">
    <location>
        <begin position="678"/>
        <end position="694"/>
    </location>
</feature>
<gene>
    <name evidence="2" type="ORF">INT45_013925</name>
</gene>
<dbReference type="GO" id="GO:0005797">
    <property type="term" value="C:Golgi medial cisterna"/>
    <property type="evidence" value="ECO:0007669"/>
    <property type="project" value="TreeGrafter"/>
</dbReference>
<feature type="compositionally biased region" description="Basic and acidic residues" evidence="1">
    <location>
        <begin position="695"/>
        <end position="721"/>
    </location>
</feature>
<organism evidence="2 3">
    <name type="scientific">Circinella minor</name>
    <dbReference type="NCBI Taxonomy" id="1195481"/>
    <lineage>
        <taxon>Eukaryota</taxon>
        <taxon>Fungi</taxon>
        <taxon>Fungi incertae sedis</taxon>
        <taxon>Mucoromycota</taxon>
        <taxon>Mucoromycotina</taxon>
        <taxon>Mucoromycetes</taxon>
        <taxon>Mucorales</taxon>
        <taxon>Lichtheimiaceae</taxon>
        <taxon>Circinella</taxon>
    </lineage>
</organism>
<dbReference type="Pfam" id="PF12722">
    <property type="entry name" value="Hid1"/>
    <property type="match status" value="2"/>
</dbReference>
<protein>
    <recommendedName>
        <fullName evidence="4">High-temperature-induced dauer-formation protein</fullName>
    </recommendedName>
</protein>
<feature type="compositionally biased region" description="Polar residues" evidence="1">
    <location>
        <begin position="661"/>
        <end position="673"/>
    </location>
</feature>
<dbReference type="PANTHER" id="PTHR21575:SF12">
    <property type="entry name" value="PROTEIN HID1"/>
    <property type="match status" value="1"/>
</dbReference>